<gene>
    <name evidence="1" type="ORF">SORDD30_00293</name>
</gene>
<organism evidence="1 2">
    <name type="scientific">Streptococcus oralis</name>
    <dbReference type="NCBI Taxonomy" id="1303"/>
    <lineage>
        <taxon>Bacteria</taxon>
        <taxon>Bacillati</taxon>
        <taxon>Bacillota</taxon>
        <taxon>Bacilli</taxon>
        <taxon>Lactobacillales</taxon>
        <taxon>Streptococcaceae</taxon>
        <taxon>Streptococcus</taxon>
    </lineage>
</organism>
<dbReference type="AlphaFoldDB" id="A0A139QD15"/>
<dbReference type="Proteomes" id="UP000070220">
    <property type="component" value="Unassembled WGS sequence"/>
</dbReference>
<sequence length="41" mass="4575">MGEKPTGYSIDAFVHTYKLQPLFEIGEPSILNLAIVRKKAV</sequence>
<proteinExistence type="predicted"/>
<reference evidence="1 2" key="1">
    <citation type="submission" date="2016-01" db="EMBL/GenBank/DDBJ databases">
        <title>Highly variable Streptococcus oralis are common among viridans streptococci isolated from primates.</title>
        <authorList>
            <person name="Denapaite D."/>
            <person name="Rieger M."/>
            <person name="Koendgen S."/>
            <person name="Brueckner R."/>
            <person name="Ochigava I."/>
            <person name="Kappeler P."/>
            <person name="Maetz-Rensing K."/>
            <person name="Leendertz F."/>
            <person name="Hakenbeck R."/>
        </authorList>
    </citation>
    <scope>NUCLEOTIDE SEQUENCE [LARGE SCALE GENOMIC DNA]</scope>
    <source>
        <strain evidence="1 2">DD30</strain>
    </source>
</reference>
<accession>A0A139QD15</accession>
<comment type="caution">
    <text evidence="1">The sequence shown here is derived from an EMBL/GenBank/DDBJ whole genome shotgun (WGS) entry which is preliminary data.</text>
</comment>
<evidence type="ECO:0000313" key="1">
    <source>
        <dbReference type="EMBL" id="KXU00385.1"/>
    </source>
</evidence>
<dbReference type="EMBL" id="LQRP01000007">
    <property type="protein sequence ID" value="KXU00385.1"/>
    <property type="molecule type" value="Genomic_DNA"/>
</dbReference>
<evidence type="ECO:0000313" key="2">
    <source>
        <dbReference type="Proteomes" id="UP000070220"/>
    </source>
</evidence>
<name>A0A139QD15_STROR</name>
<protein>
    <submittedName>
        <fullName evidence="1">Uncharacterized protein</fullName>
    </submittedName>
</protein>
<dbReference type="PATRIC" id="fig|1303.83.peg.307"/>